<dbReference type="SUPFAM" id="SSF56112">
    <property type="entry name" value="Protein kinase-like (PK-like)"/>
    <property type="match status" value="1"/>
</dbReference>
<dbReference type="RefSeq" id="WP_052772281.1">
    <property type="nucleotide sequence ID" value="NZ_CM125969.1"/>
</dbReference>
<dbReference type="InterPro" id="IPR002575">
    <property type="entry name" value="Aminoglycoside_PTrfase"/>
</dbReference>
<feature type="domain" description="Aminoglycoside phosphotransferase" evidence="1">
    <location>
        <begin position="41"/>
        <end position="271"/>
    </location>
</feature>
<keyword evidence="2" id="KW-0808">Transferase</keyword>
<dbReference type="Proteomes" id="UP000252167">
    <property type="component" value="Unassembled WGS sequence"/>
</dbReference>
<dbReference type="Gene3D" id="3.30.200.20">
    <property type="entry name" value="Phosphorylase Kinase, domain 1"/>
    <property type="match status" value="1"/>
</dbReference>
<dbReference type="GO" id="GO:0016740">
    <property type="term" value="F:transferase activity"/>
    <property type="evidence" value="ECO:0007669"/>
    <property type="project" value="UniProtKB-KW"/>
</dbReference>
<dbReference type="PANTHER" id="PTHR21310:SF42">
    <property type="entry name" value="BIFUNCTIONAL AAC_APH"/>
    <property type="match status" value="1"/>
</dbReference>
<accession>A0A365YJI9</accession>
<reference evidence="2 3" key="1">
    <citation type="submission" date="2018-01" db="EMBL/GenBank/DDBJ databases">
        <title>Glutamicibacter soli strain NHPC-3 Whole genome sequence and assembly.</title>
        <authorList>
            <person name="Choudhury P."/>
            <person name="Gupta D."/>
            <person name="Sengupta K."/>
            <person name="Jawed A."/>
            <person name="Sultana N."/>
            <person name="Saha P."/>
        </authorList>
    </citation>
    <scope>NUCLEOTIDE SEQUENCE [LARGE SCALE GENOMIC DNA]</scope>
    <source>
        <strain evidence="2 3">NHPC-3</strain>
    </source>
</reference>
<evidence type="ECO:0000259" key="1">
    <source>
        <dbReference type="Pfam" id="PF01636"/>
    </source>
</evidence>
<protein>
    <submittedName>
        <fullName evidence="2">Phosphotransferase</fullName>
    </submittedName>
</protein>
<dbReference type="InterPro" id="IPR051678">
    <property type="entry name" value="AGP_Transferase"/>
</dbReference>
<dbReference type="Pfam" id="PF01636">
    <property type="entry name" value="APH"/>
    <property type="match status" value="1"/>
</dbReference>
<dbReference type="Gene3D" id="3.90.1200.10">
    <property type="match status" value="1"/>
</dbReference>
<dbReference type="PANTHER" id="PTHR21310">
    <property type="entry name" value="AMINOGLYCOSIDE PHOSPHOTRANSFERASE-RELATED-RELATED"/>
    <property type="match status" value="1"/>
</dbReference>
<dbReference type="CDD" id="cd05155">
    <property type="entry name" value="APH_ChoK_like_1"/>
    <property type="match status" value="1"/>
</dbReference>
<evidence type="ECO:0000313" key="3">
    <source>
        <dbReference type="Proteomes" id="UP000252167"/>
    </source>
</evidence>
<comment type="caution">
    <text evidence="2">The sequence shown here is derived from an EMBL/GenBank/DDBJ whole genome shotgun (WGS) entry which is preliminary data.</text>
</comment>
<keyword evidence="3" id="KW-1185">Reference proteome</keyword>
<gene>
    <name evidence="2" type="ORF">C1H84_04995</name>
</gene>
<sequence length="302" mass="33282">MTTAQPLSGFPEAETSIDLALVERLVASQAPKQWVRLPISYLATGWDNEVYRLGERLLVRVPRRALAAQLAERERLWLDRAAADSGLDLSAPLFSGMPTAEYPWSFSICRYVPGVSAAGISRVQRDHYARQFTGYLRSLHAVAPPEAPRSAFRGRPLRELDDATRGRIELLPTAQRPAAQSIWEAGLKAAEYNGPAHWLHGDPHPHNTIVQNGPDGFELAALVDFGDLCAGDPSSDLGMLWLHFSADSRDSALAEYGVLKGSDTWLRSRAWALRYAMLTSPLGPDDPLGRIGLETLRGLLRH</sequence>
<proteinExistence type="predicted"/>
<evidence type="ECO:0000313" key="2">
    <source>
        <dbReference type="EMBL" id="RBM02788.1"/>
    </source>
</evidence>
<dbReference type="AlphaFoldDB" id="A0A365YJI9"/>
<dbReference type="InterPro" id="IPR011009">
    <property type="entry name" value="Kinase-like_dom_sf"/>
</dbReference>
<name>A0A365YJI9_9MICC</name>
<organism evidence="2 3">
    <name type="scientific">Glutamicibacter soli</name>
    <dbReference type="NCBI Taxonomy" id="453836"/>
    <lineage>
        <taxon>Bacteria</taxon>
        <taxon>Bacillati</taxon>
        <taxon>Actinomycetota</taxon>
        <taxon>Actinomycetes</taxon>
        <taxon>Micrococcales</taxon>
        <taxon>Micrococcaceae</taxon>
        <taxon>Glutamicibacter</taxon>
    </lineage>
</organism>
<dbReference type="EMBL" id="POAF01000002">
    <property type="protein sequence ID" value="RBM02788.1"/>
    <property type="molecule type" value="Genomic_DNA"/>
</dbReference>